<organism evidence="5">
    <name type="scientific">hydrothermal vent metagenome</name>
    <dbReference type="NCBI Taxonomy" id="652676"/>
    <lineage>
        <taxon>unclassified sequences</taxon>
        <taxon>metagenomes</taxon>
        <taxon>ecological metagenomes</taxon>
    </lineage>
</organism>
<dbReference type="AlphaFoldDB" id="A0A3B0SKR4"/>
<evidence type="ECO:0000256" key="3">
    <source>
        <dbReference type="SAM" id="MobiDB-lite"/>
    </source>
</evidence>
<name>A0A3B0SKR4_9ZZZZ</name>
<gene>
    <name evidence="5" type="ORF">MNBD_ALPHA04-2052</name>
</gene>
<dbReference type="PANTHER" id="PTHR12815">
    <property type="entry name" value="SORTING AND ASSEMBLY MACHINERY SAMM50 PROTEIN FAMILY MEMBER"/>
    <property type="match status" value="1"/>
</dbReference>
<dbReference type="Gene3D" id="2.40.160.50">
    <property type="entry name" value="membrane protein fhac: a member of the omp85/tpsb transporter family"/>
    <property type="match status" value="1"/>
</dbReference>
<comment type="subcellular location">
    <subcellularLocation>
        <location evidence="1">Membrane</location>
    </subcellularLocation>
</comment>
<dbReference type="EMBL" id="UOEF01000454">
    <property type="protein sequence ID" value="VAW06018.1"/>
    <property type="molecule type" value="Genomic_DNA"/>
</dbReference>
<dbReference type="GO" id="GO:0019867">
    <property type="term" value="C:outer membrane"/>
    <property type="evidence" value="ECO:0007669"/>
    <property type="project" value="InterPro"/>
</dbReference>
<reference evidence="5" key="1">
    <citation type="submission" date="2018-06" db="EMBL/GenBank/DDBJ databases">
        <authorList>
            <person name="Zhirakovskaya E."/>
        </authorList>
    </citation>
    <scope>NUCLEOTIDE SEQUENCE</scope>
</reference>
<dbReference type="InterPro" id="IPR039910">
    <property type="entry name" value="D15-like"/>
</dbReference>
<evidence type="ECO:0000256" key="2">
    <source>
        <dbReference type="ARBA" id="ARBA00023136"/>
    </source>
</evidence>
<evidence type="ECO:0000259" key="4">
    <source>
        <dbReference type="Pfam" id="PF01103"/>
    </source>
</evidence>
<keyword evidence="2" id="KW-0472">Membrane</keyword>
<feature type="compositionally biased region" description="Acidic residues" evidence="3">
    <location>
        <begin position="84"/>
        <end position="94"/>
    </location>
</feature>
<protein>
    <submittedName>
        <fullName evidence="5">Outer membrane component of TAM transport system</fullName>
    </submittedName>
</protein>
<dbReference type="InterPro" id="IPR000184">
    <property type="entry name" value="Bac_surfAg_D15"/>
</dbReference>
<feature type="domain" description="Bacterial surface antigen (D15)" evidence="4">
    <location>
        <begin position="412"/>
        <end position="705"/>
    </location>
</feature>
<proteinExistence type="predicted"/>
<dbReference type="Gene3D" id="3.10.20.310">
    <property type="entry name" value="membrane protein fhac"/>
    <property type="match status" value="2"/>
</dbReference>
<evidence type="ECO:0000256" key="1">
    <source>
        <dbReference type="ARBA" id="ARBA00004370"/>
    </source>
</evidence>
<dbReference type="Pfam" id="PF01103">
    <property type="entry name" value="Omp85"/>
    <property type="match status" value="1"/>
</dbReference>
<evidence type="ECO:0000313" key="5">
    <source>
        <dbReference type="EMBL" id="VAW06018.1"/>
    </source>
</evidence>
<sequence>MDCVMGLTAYCFRLLVSLIFIGGLTATAPLAAQDARPAPMDDSTPGLDQPLTDIPDFGVAWPDLDVSNDEMSADPELSEKNTVDDMESSEVDDLSQEHQTSLGPKKINPLAPPLLEFESPDIAAESRYEVAFRGLPQLLTDSFSNRFKALSALEQYQGNEANFAQIKRRAESDRKLVKRLLRIEGHYDAIIHTRFDNLDAGRGDKIAVIFEIESGPLYRFDAIELDGLQTAADDDLPRLQEIFGLQRGDIINSDEIIRSQIDLETAMSESGYPFAQTGEPELTIDHANRDGDLMINVAPGERYNFGSITMADTSLFDPEHVQLIARFNSGDLYRKSDVEDLRRALIATGLVSTIKLDPVASEDSGAVDLAVSLTPAPLRTIAGEIGYGTGEGIRTEISWEHRNFFPPEGLIRLTGVVATQEQSGSITYRRNNYRRRDNVLNGRVELSNVDRPAFAARTFLVAANIERLSNLIYHKRWSWSAGIELLASQERDVVGANMRTNRQTFFIGALPATVTYDASDDLLDPKSGFRLGARISPEASLQSGSFFYVRGQIDGSAYVPVSDRIVIAGRARLGAIVGARNNRIAPSRRLYSGGGASVRGYGYQKIGPRDVNNDPVGGRSLVEFSLEARIRLNWFGGNFGIVPFVDAGNVYTDPLPRFTGMRFGAGVGVRYYSDFGPIRIDIGTPINPQPGDSPVAVYVSLGQAF</sequence>
<accession>A0A3B0SKR4</accession>
<dbReference type="PANTHER" id="PTHR12815:SF42">
    <property type="entry name" value="BACTERIAL SURFACE ANTIGEN (D15) DOMAIN-CONTAINING PROTEIN"/>
    <property type="match status" value="1"/>
</dbReference>
<feature type="region of interest" description="Disordered" evidence="3">
    <location>
        <begin position="68"/>
        <end position="107"/>
    </location>
</feature>